<protein>
    <submittedName>
        <fullName evidence="2">ROK family protein</fullName>
    </submittedName>
</protein>
<comment type="similarity">
    <text evidence="1">Belongs to the ROK (NagC/XylR) family.</text>
</comment>
<accession>A0ABW9ZG37</accession>
<dbReference type="Gene3D" id="3.30.420.40">
    <property type="match status" value="2"/>
</dbReference>
<dbReference type="Pfam" id="PF00480">
    <property type="entry name" value="ROK"/>
    <property type="match status" value="1"/>
</dbReference>
<dbReference type="Proteomes" id="UP000541347">
    <property type="component" value="Unassembled WGS sequence"/>
</dbReference>
<name>A0ABW9ZG37_9HYPH</name>
<dbReference type="Pfam" id="PF13412">
    <property type="entry name" value="HTH_24"/>
    <property type="match status" value="1"/>
</dbReference>
<gene>
    <name evidence="2" type="ORF">GWI71_09025</name>
</gene>
<keyword evidence="3" id="KW-1185">Reference proteome</keyword>
<dbReference type="Gene3D" id="1.10.10.10">
    <property type="entry name" value="Winged helix-like DNA-binding domain superfamily/Winged helix DNA-binding domain"/>
    <property type="match status" value="1"/>
</dbReference>
<comment type="caution">
    <text evidence="2">The sequence shown here is derived from an EMBL/GenBank/DDBJ whole genome shotgun (WGS) entry which is preliminary data.</text>
</comment>
<reference evidence="2 3" key="1">
    <citation type="submission" date="2020-01" db="EMBL/GenBank/DDBJ databases">
        <authorList>
            <person name="Peng S.Y."/>
            <person name="Li J."/>
            <person name="Wang M."/>
            <person name="Wang L."/>
            <person name="Wang C.Q."/>
            <person name="Wang J.R."/>
        </authorList>
    </citation>
    <scope>NUCLEOTIDE SEQUENCE [LARGE SCALE GENOMIC DNA]</scope>
    <source>
        <strain evidence="2 3">XCT-34</strain>
    </source>
</reference>
<organism evidence="2 3">
    <name type="scientific">Pannonibacter tanglangensis</name>
    <dbReference type="NCBI Taxonomy" id="2750084"/>
    <lineage>
        <taxon>Bacteria</taxon>
        <taxon>Pseudomonadati</taxon>
        <taxon>Pseudomonadota</taxon>
        <taxon>Alphaproteobacteria</taxon>
        <taxon>Hyphomicrobiales</taxon>
        <taxon>Stappiaceae</taxon>
        <taxon>Pannonibacter</taxon>
    </lineage>
</organism>
<dbReference type="PANTHER" id="PTHR18964">
    <property type="entry name" value="ROK (REPRESSOR, ORF, KINASE) FAMILY"/>
    <property type="match status" value="1"/>
</dbReference>
<dbReference type="SUPFAM" id="SSF46785">
    <property type="entry name" value="Winged helix' DNA-binding domain"/>
    <property type="match status" value="1"/>
</dbReference>
<sequence length="406" mass="42756">MPKSFRTSGTNLTRAKTHNHRVVLEIIRTRGPIGRSEIAEITSLSRQTVQNIVAELDAEGIVEMHAGKASGRGHPGMRVQVRADHACSLGFHVDRLAVTALACNLLGDVIWSGAGHLAAPSTASANALVRDLVAQFRAARPDMADRLFGIGLAAPGPFAADAEELQHLTSTADATTFTEFGLPDNLADLSGRLKLPVVLQNDASAAALGEHVYGIGRSFGSFAFLQFGMGLGAGFVLNGAIYPGSTKNAGEIGHVQVQHGGRSCSCGSRGCLERYLSLHALCERLGLDPTARASIASIEQRFEAGDPEILAWMDEVAPYMRQAINLIEMMLDPDAIILGGIIRPDFIEALLRRAEPFLPRLAPSAPGEQRIHVGTAGARAVALGASAAAVEALFAPSVAELVLSPA</sequence>
<evidence type="ECO:0000313" key="3">
    <source>
        <dbReference type="Proteomes" id="UP000541347"/>
    </source>
</evidence>
<dbReference type="RefSeq" id="WP_161675779.1">
    <property type="nucleotide sequence ID" value="NZ_JAABLP010000002.1"/>
</dbReference>
<evidence type="ECO:0000256" key="1">
    <source>
        <dbReference type="ARBA" id="ARBA00006479"/>
    </source>
</evidence>
<dbReference type="InterPro" id="IPR043129">
    <property type="entry name" value="ATPase_NBD"/>
</dbReference>
<dbReference type="InterPro" id="IPR036390">
    <property type="entry name" value="WH_DNA-bd_sf"/>
</dbReference>
<dbReference type="InterPro" id="IPR000600">
    <property type="entry name" value="ROK"/>
</dbReference>
<evidence type="ECO:0000313" key="2">
    <source>
        <dbReference type="EMBL" id="NBN63820.1"/>
    </source>
</evidence>
<dbReference type="InterPro" id="IPR036388">
    <property type="entry name" value="WH-like_DNA-bd_sf"/>
</dbReference>
<proteinExistence type="inferred from homology"/>
<dbReference type="SUPFAM" id="SSF53067">
    <property type="entry name" value="Actin-like ATPase domain"/>
    <property type="match status" value="1"/>
</dbReference>
<dbReference type="EMBL" id="JAABLP010000002">
    <property type="protein sequence ID" value="NBN63820.1"/>
    <property type="molecule type" value="Genomic_DNA"/>
</dbReference>
<dbReference type="PANTHER" id="PTHR18964:SF149">
    <property type="entry name" value="BIFUNCTIONAL UDP-N-ACETYLGLUCOSAMINE 2-EPIMERASE_N-ACETYLMANNOSAMINE KINASE"/>
    <property type="match status" value="1"/>
</dbReference>